<dbReference type="GO" id="GO:0030435">
    <property type="term" value="P:sporulation resulting in formation of a cellular spore"/>
    <property type="evidence" value="ECO:0007669"/>
    <property type="project" value="UniProtKB-KW"/>
</dbReference>
<evidence type="ECO:0000313" key="8">
    <source>
        <dbReference type="Proteomes" id="UP000184111"/>
    </source>
</evidence>
<comment type="subcellular location">
    <subcellularLocation>
        <location evidence="1">Cell septum</location>
    </subcellularLocation>
</comment>
<protein>
    <submittedName>
        <fullName evidence="7">Streptomyces sporulation and cell division protein, SsgA</fullName>
    </submittedName>
</protein>
<dbReference type="STRING" id="310782.SAMN05216499_119105"/>
<keyword evidence="3 7" id="KW-0132">Cell division</keyword>
<dbReference type="OrthoDB" id="4212338at2"/>
<gene>
    <name evidence="7" type="ORF">SAMN05216499_119105</name>
</gene>
<name>A0A1M7NPX1_9ACTN</name>
<dbReference type="Gene3D" id="2.30.31.20">
    <property type="entry name" value="Sporulation-specific cell division protein SsgB"/>
    <property type="match status" value="1"/>
</dbReference>
<organism evidence="7 8">
    <name type="scientific">Actinacidiphila paucisporea</name>
    <dbReference type="NCBI Taxonomy" id="310782"/>
    <lineage>
        <taxon>Bacteria</taxon>
        <taxon>Bacillati</taxon>
        <taxon>Actinomycetota</taxon>
        <taxon>Actinomycetes</taxon>
        <taxon>Kitasatosporales</taxon>
        <taxon>Streptomycetaceae</taxon>
        <taxon>Actinacidiphila</taxon>
    </lineage>
</organism>
<evidence type="ECO:0000256" key="6">
    <source>
        <dbReference type="ARBA" id="ARBA00023306"/>
    </source>
</evidence>
<dbReference type="GO" id="GO:0000917">
    <property type="term" value="P:division septum assembly"/>
    <property type="evidence" value="ECO:0007669"/>
    <property type="project" value="UniProtKB-KW"/>
</dbReference>
<sequence length="141" mass="15186">MGRGDQATVRVDTVAALDVSDAWVALVAVDLVYRSRDPLAVEMVLRAPGEEGISWTFAWEVLAQGQVEPTGEGDVRVRPSWGSTGIRCVEVALGPFPTVCVRLPEQDVVSFVNALRARVHGDLRQVAEALDCELAVIMADA</sequence>
<proteinExistence type="inferred from homology"/>
<dbReference type="InterPro" id="IPR006776">
    <property type="entry name" value="SsgB"/>
</dbReference>
<comment type="similarity">
    <text evidence="2">Belongs to the SsgA family.</text>
</comment>
<evidence type="ECO:0000313" key="7">
    <source>
        <dbReference type="EMBL" id="SHN06088.1"/>
    </source>
</evidence>
<dbReference type="GO" id="GO:0030428">
    <property type="term" value="C:cell septum"/>
    <property type="evidence" value="ECO:0007669"/>
    <property type="project" value="UniProtKB-SubCell"/>
</dbReference>
<evidence type="ECO:0000256" key="2">
    <source>
        <dbReference type="ARBA" id="ARBA00009323"/>
    </source>
</evidence>
<evidence type="ECO:0000256" key="4">
    <source>
        <dbReference type="ARBA" id="ARBA00022969"/>
    </source>
</evidence>
<dbReference type="AlphaFoldDB" id="A0A1M7NPX1"/>
<keyword evidence="8" id="KW-1185">Reference proteome</keyword>
<keyword evidence="4" id="KW-0749">Sporulation</keyword>
<dbReference type="Proteomes" id="UP000184111">
    <property type="component" value="Unassembled WGS sequence"/>
</dbReference>
<keyword evidence="5" id="KW-0717">Septation</keyword>
<evidence type="ECO:0000256" key="5">
    <source>
        <dbReference type="ARBA" id="ARBA00023210"/>
    </source>
</evidence>
<keyword evidence="6" id="KW-0131">Cell cycle</keyword>
<evidence type="ECO:0000256" key="1">
    <source>
        <dbReference type="ARBA" id="ARBA00004431"/>
    </source>
</evidence>
<dbReference type="RefSeq" id="WP_073501243.1">
    <property type="nucleotide sequence ID" value="NZ_FRBI01000019.1"/>
</dbReference>
<dbReference type="EMBL" id="FRBI01000019">
    <property type="protein sequence ID" value="SHN06088.1"/>
    <property type="molecule type" value="Genomic_DNA"/>
</dbReference>
<dbReference type="Pfam" id="PF04686">
    <property type="entry name" value="SsgA"/>
    <property type="match status" value="1"/>
</dbReference>
<accession>A0A1M7NPX1</accession>
<reference evidence="7 8" key="1">
    <citation type="submission" date="2016-11" db="EMBL/GenBank/DDBJ databases">
        <authorList>
            <person name="Jaros S."/>
            <person name="Januszkiewicz K."/>
            <person name="Wedrychowicz H."/>
        </authorList>
    </citation>
    <scope>NUCLEOTIDE SEQUENCE [LARGE SCALE GENOMIC DNA]</scope>
    <source>
        <strain evidence="7 8">CGMCC 4.2025</strain>
    </source>
</reference>
<dbReference type="InterPro" id="IPR038658">
    <property type="entry name" value="SsgB_sf"/>
</dbReference>
<evidence type="ECO:0000256" key="3">
    <source>
        <dbReference type="ARBA" id="ARBA00022618"/>
    </source>
</evidence>